<feature type="domain" description="SGNH hydrolase-type esterase" evidence="1">
    <location>
        <begin position="62"/>
        <end position="219"/>
    </location>
</feature>
<dbReference type="InterPro" id="IPR036514">
    <property type="entry name" value="SGNH_hydro_sf"/>
</dbReference>
<dbReference type="InterPro" id="IPR051532">
    <property type="entry name" value="Ester_Hydrolysis_Enzymes"/>
</dbReference>
<sequence>MKKLKVLLILSLIFNLIFVLGGTAYAIKKFNTTSKIDVIYATHYHRTSLFKLLPIKKDNIVFVGDSITQRCEWDELFNNSSIRNRGIDYDTTGNILSRIGEITKGKPEKIFIMAGINDLQRGVSKDKLLSNYKYILSIIKDKSPNTKVFVQSILPVNTDTNTSFIFTNNDIKNVNSQLQKIAGGFGYKYINLYKVFADNKNQLKPYLTKDGIHLAGEGYLLWKKAIINYVNQ</sequence>
<protein>
    <submittedName>
        <fullName evidence="2">GDSL-type esterase/lipase family protein</fullName>
    </submittedName>
</protein>
<evidence type="ECO:0000259" key="1">
    <source>
        <dbReference type="Pfam" id="PF13472"/>
    </source>
</evidence>
<reference evidence="3" key="1">
    <citation type="journal article" date="2019" name="Int. J. Syst. Evol. Microbiol.">
        <title>The Global Catalogue of Microorganisms (GCM) 10K type strain sequencing project: providing services to taxonomists for standard genome sequencing and annotation.</title>
        <authorList>
            <consortium name="The Broad Institute Genomics Platform"/>
            <consortium name="The Broad Institute Genome Sequencing Center for Infectious Disease"/>
            <person name="Wu L."/>
            <person name="Ma J."/>
        </authorList>
    </citation>
    <scope>NUCLEOTIDE SEQUENCE [LARGE SCALE GENOMIC DNA]</scope>
    <source>
        <strain evidence="3">CCUG 42001</strain>
    </source>
</reference>
<dbReference type="InterPro" id="IPR013830">
    <property type="entry name" value="SGNH_hydro"/>
</dbReference>
<proteinExistence type="predicted"/>
<dbReference type="Proteomes" id="UP001596267">
    <property type="component" value="Unassembled WGS sequence"/>
</dbReference>
<accession>A0ABW1WBX9</accession>
<name>A0ABW1WBX9_9BACL</name>
<dbReference type="EMBL" id="JBHSTQ010000001">
    <property type="protein sequence ID" value="MFC6385196.1"/>
    <property type="molecule type" value="Genomic_DNA"/>
</dbReference>
<dbReference type="PANTHER" id="PTHR30383:SF5">
    <property type="entry name" value="SGNH HYDROLASE-TYPE ESTERASE DOMAIN-CONTAINING PROTEIN"/>
    <property type="match status" value="1"/>
</dbReference>
<dbReference type="RefSeq" id="WP_253077305.1">
    <property type="nucleotide sequence ID" value="NZ_JAMXWN010000019.1"/>
</dbReference>
<comment type="caution">
    <text evidence="2">The sequence shown here is derived from an EMBL/GenBank/DDBJ whole genome shotgun (WGS) entry which is preliminary data.</text>
</comment>
<dbReference type="SUPFAM" id="SSF52266">
    <property type="entry name" value="SGNH hydrolase"/>
    <property type="match status" value="1"/>
</dbReference>
<dbReference type="PANTHER" id="PTHR30383">
    <property type="entry name" value="THIOESTERASE 1/PROTEASE 1/LYSOPHOSPHOLIPASE L1"/>
    <property type="match status" value="1"/>
</dbReference>
<evidence type="ECO:0000313" key="3">
    <source>
        <dbReference type="Proteomes" id="UP001596267"/>
    </source>
</evidence>
<dbReference type="Gene3D" id="3.40.50.1110">
    <property type="entry name" value="SGNH hydrolase"/>
    <property type="match status" value="1"/>
</dbReference>
<organism evidence="2 3">
    <name type="scientific">Sporolactobacillus kofuensis</name>
    <dbReference type="NCBI Taxonomy" id="269672"/>
    <lineage>
        <taxon>Bacteria</taxon>
        <taxon>Bacillati</taxon>
        <taxon>Bacillota</taxon>
        <taxon>Bacilli</taxon>
        <taxon>Bacillales</taxon>
        <taxon>Sporolactobacillaceae</taxon>
        <taxon>Sporolactobacillus</taxon>
    </lineage>
</organism>
<gene>
    <name evidence="2" type="ORF">ACFP7A_01165</name>
</gene>
<keyword evidence="3" id="KW-1185">Reference proteome</keyword>
<dbReference type="Pfam" id="PF13472">
    <property type="entry name" value="Lipase_GDSL_2"/>
    <property type="match status" value="1"/>
</dbReference>
<evidence type="ECO:0000313" key="2">
    <source>
        <dbReference type="EMBL" id="MFC6385196.1"/>
    </source>
</evidence>